<dbReference type="AlphaFoldDB" id="A0A9P4UPZ5"/>
<dbReference type="GO" id="GO:0016787">
    <property type="term" value="F:hydrolase activity"/>
    <property type="evidence" value="ECO:0007669"/>
    <property type="project" value="UniProtKB-KW"/>
</dbReference>
<evidence type="ECO:0000313" key="5">
    <source>
        <dbReference type="Proteomes" id="UP000799441"/>
    </source>
</evidence>
<protein>
    <submittedName>
        <fullName evidence="4">Carbon-nitrogen hydrolase</fullName>
    </submittedName>
</protein>
<feature type="compositionally biased region" description="Acidic residues" evidence="2">
    <location>
        <begin position="345"/>
        <end position="355"/>
    </location>
</feature>
<keyword evidence="5" id="KW-1185">Reference proteome</keyword>
<keyword evidence="4" id="KW-0378">Hydrolase</keyword>
<organism evidence="4 5">
    <name type="scientific">Polychaeton citri CBS 116435</name>
    <dbReference type="NCBI Taxonomy" id="1314669"/>
    <lineage>
        <taxon>Eukaryota</taxon>
        <taxon>Fungi</taxon>
        <taxon>Dikarya</taxon>
        <taxon>Ascomycota</taxon>
        <taxon>Pezizomycotina</taxon>
        <taxon>Dothideomycetes</taxon>
        <taxon>Dothideomycetidae</taxon>
        <taxon>Capnodiales</taxon>
        <taxon>Capnodiaceae</taxon>
        <taxon>Polychaeton</taxon>
    </lineage>
</organism>
<feature type="compositionally biased region" description="Polar residues" evidence="2">
    <location>
        <begin position="332"/>
        <end position="342"/>
    </location>
</feature>
<feature type="region of interest" description="Disordered" evidence="2">
    <location>
        <begin position="330"/>
        <end position="363"/>
    </location>
</feature>
<dbReference type="Pfam" id="PF00795">
    <property type="entry name" value="CN_hydrolase"/>
    <property type="match status" value="1"/>
</dbReference>
<evidence type="ECO:0000256" key="1">
    <source>
        <dbReference type="ARBA" id="ARBA00008129"/>
    </source>
</evidence>
<evidence type="ECO:0000313" key="4">
    <source>
        <dbReference type="EMBL" id="KAF2722294.1"/>
    </source>
</evidence>
<dbReference type="CDD" id="cd07564">
    <property type="entry name" value="nitrilases_CHs"/>
    <property type="match status" value="1"/>
</dbReference>
<dbReference type="PANTHER" id="PTHR46044">
    <property type="entry name" value="NITRILASE"/>
    <property type="match status" value="1"/>
</dbReference>
<proteinExistence type="inferred from homology"/>
<dbReference type="InterPro" id="IPR003010">
    <property type="entry name" value="C-N_Hydrolase"/>
</dbReference>
<gene>
    <name evidence="4" type="ORF">K431DRAFT_266630</name>
</gene>
<reference evidence="4" key="1">
    <citation type="journal article" date="2020" name="Stud. Mycol.">
        <title>101 Dothideomycetes genomes: a test case for predicting lifestyles and emergence of pathogens.</title>
        <authorList>
            <person name="Haridas S."/>
            <person name="Albert R."/>
            <person name="Binder M."/>
            <person name="Bloem J."/>
            <person name="Labutti K."/>
            <person name="Salamov A."/>
            <person name="Andreopoulos B."/>
            <person name="Baker S."/>
            <person name="Barry K."/>
            <person name="Bills G."/>
            <person name="Bluhm B."/>
            <person name="Cannon C."/>
            <person name="Castanera R."/>
            <person name="Culley D."/>
            <person name="Daum C."/>
            <person name="Ezra D."/>
            <person name="Gonzalez J."/>
            <person name="Henrissat B."/>
            <person name="Kuo A."/>
            <person name="Liang C."/>
            <person name="Lipzen A."/>
            <person name="Lutzoni F."/>
            <person name="Magnuson J."/>
            <person name="Mondo S."/>
            <person name="Nolan M."/>
            <person name="Ohm R."/>
            <person name="Pangilinan J."/>
            <person name="Park H.-J."/>
            <person name="Ramirez L."/>
            <person name="Alfaro M."/>
            <person name="Sun H."/>
            <person name="Tritt A."/>
            <person name="Yoshinaga Y."/>
            <person name="Zwiers L.-H."/>
            <person name="Turgeon B."/>
            <person name="Goodwin S."/>
            <person name="Spatafora J."/>
            <person name="Crous P."/>
            <person name="Grigoriev I."/>
        </authorList>
    </citation>
    <scope>NUCLEOTIDE SEQUENCE</scope>
    <source>
        <strain evidence="4">CBS 116435</strain>
    </source>
</reference>
<comment type="similarity">
    <text evidence="1">Belongs to the carbon-nitrogen hydrolase superfamily. Nitrilase family.</text>
</comment>
<comment type="caution">
    <text evidence="4">The sequence shown here is derived from an EMBL/GenBank/DDBJ whole genome shotgun (WGS) entry which is preliminary data.</text>
</comment>
<dbReference type="OrthoDB" id="10250282at2759"/>
<sequence>MSTKWLPTVRVAACNVAPVFLDTQKTVLKTISLIQEAARNRADLVVFPETHLPGYPLWAALSAPIDNHHFFTTLASQALLLHGPSIKALREACRQNHIYAHIGFNERHPSSVGCLYNSSVLISDEGKILNHHRKIVPTFYEKLIWSPGDGSALKVVDTERLGKVGSLICGENSNPLARSALVAQGEMLHVTTWPPVWPTKRASQAVDTPARDQCPNLAANLLIARAASFEGKVFSVMCAGHMDSDMRSTLIKYCGPSAAETLDSLQQDASMFIDPTGSAVGDQVSAEEGIAYADLDLMQCVEPKQFHDFAGGYQRWDIFDLKVNRRRLGPENSFSKAETASEQEGAGDVEEDGEEPGAPGYSL</sequence>
<name>A0A9P4UPZ5_9PEZI</name>
<evidence type="ECO:0000259" key="3">
    <source>
        <dbReference type="PROSITE" id="PS50263"/>
    </source>
</evidence>
<dbReference type="PANTHER" id="PTHR46044:SF2">
    <property type="entry name" value="CN HYDROLASE DOMAIN-CONTAINING PROTEIN"/>
    <property type="match status" value="1"/>
</dbReference>
<dbReference type="InterPro" id="IPR044149">
    <property type="entry name" value="Nitrilases_CHs"/>
</dbReference>
<dbReference type="PROSITE" id="PS50263">
    <property type="entry name" value="CN_HYDROLASE"/>
    <property type="match status" value="1"/>
</dbReference>
<dbReference type="InterPro" id="IPR036526">
    <property type="entry name" value="C-N_Hydrolase_sf"/>
</dbReference>
<dbReference type="Proteomes" id="UP000799441">
    <property type="component" value="Unassembled WGS sequence"/>
</dbReference>
<dbReference type="SUPFAM" id="SSF56317">
    <property type="entry name" value="Carbon-nitrogen hydrolase"/>
    <property type="match status" value="1"/>
</dbReference>
<dbReference type="EMBL" id="MU003783">
    <property type="protein sequence ID" value="KAF2722294.1"/>
    <property type="molecule type" value="Genomic_DNA"/>
</dbReference>
<dbReference type="Gene3D" id="3.60.110.10">
    <property type="entry name" value="Carbon-nitrogen hydrolase"/>
    <property type="match status" value="1"/>
</dbReference>
<evidence type="ECO:0000256" key="2">
    <source>
        <dbReference type="SAM" id="MobiDB-lite"/>
    </source>
</evidence>
<feature type="domain" description="CN hydrolase" evidence="3">
    <location>
        <begin position="9"/>
        <end position="297"/>
    </location>
</feature>
<accession>A0A9P4UPZ5</accession>